<dbReference type="PANTHER" id="PTHR32089">
    <property type="entry name" value="METHYL-ACCEPTING CHEMOTAXIS PROTEIN MCPB"/>
    <property type="match status" value="1"/>
</dbReference>
<dbReference type="InterPro" id="IPR029151">
    <property type="entry name" value="Sensor-like_sf"/>
</dbReference>
<keyword evidence="1 3" id="KW-0807">Transducer</keyword>
<dbReference type="GO" id="GO:0006935">
    <property type="term" value="P:chemotaxis"/>
    <property type="evidence" value="ECO:0007669"/>
    <property type="project" value="InterPro"/>
</dbReference>
<dbReference type="InterPro" id="IPR004090">
    <property type="entry name" value="Chemotax_Me-accpt_rcpt"/>
</dbReference>
<keyword evidence="5" id="KW-0675">Receptor</keyword>
<feature type="domain" description="Methyl-accepting transducer" evidence="4">
    <location>
        <begin position="57"/>
        <end position="227"/>
    </location>
</feature>
<protein>
    <submittedName>
        <fullName evidence="5">Chemotaxis methyl-accepting receptor</fullName>
    </submittedName>
</protein>
<dbReference type="Gene3D" id="3.30.450.20">
    <property type="entry name" value="PAS domain"/>
    <property type="match status" value="1"/>
</dbReference>
<dbReference type="AlphaFoldDB" id="A0A0E3W3T7"/>
<dbReference type="OrthoDB" id="9816519at2"/>
<dbReference type="GO" id="GO:0004888">
    <property type="term" value="F:transmembrane signaling receptor activity"/>
    <property type="evidence" value="ECO:0007669"/>
    <property type="project" value="InterPro"/>
</dbReference>
<dbReference type="GO" id="GO:0016020">
    <property type="term" value="C:membrane"/>
    <property type="evidence" value="ECO:0007669"/>
    <property type="project" value="InterPro"/>
</dbReference>
<evidence type="ECO:0000256" key="1">
    <source>
        <dbReference type="ARBA" id="ARBA00023224"/>
    </source>
</evidence>
<organism evidence="5 6">
    <name type="scientific">Syntrophomonas zehnderi OL-4</name>
    <dbReference type="NCBI Taxonomy" id="690567"/>
    <lineage>
        <taxon>Bacteria</taxon>
        <taxon>Bacillati</taxon>
        <taxon>Bacillota</taxon>
        <taxon>Clostridia</taxon>
        <taxon>Eubacteriales</taxon>
        <taxon>Syntrophomonadaceae</taxon>
        <taxon>Syntrophomonas</taxon>
    </lineage>
</organism>
<dbReference type="Pfam" id="PF00015">
    <property type="entry name" value="MCPsignal"/>
    <property type="match status" value="1"/>
</dbReference>
<dbReference type="PRINTS" id="PR00260">
    <property type="entry name" value="CHEMTRNSDUCR"/>
</dbReference>
<accession>A0A0E3W3T7</accession>
<name>A0A0E3W3T7_9FIRM</name>
<dbReference type="CDD" id="cd18773">
    <property type="entry name" value="PDC1_HK_sensor"/>
    <property type="match status" value="1"/>
</dbReference>
<evidence type="ECO:0000313" key="6">
    <source>
        <dbReference type="Proteomes" id="UP000045545"/>
    </source>
</evidence>
<dbReference type="InterPro" id="IPR004089">
    <property type="entry name" value="MCPsignal_dom"/>
</dbReference>
<dbReference type="SUPFAM" id="SSF58104">
    <property type="entry name" value="Methyl-accepting chemotaxis protein (MCP) signaling domain"/>
    <property type="match status" value="1"/>
</dbReference>
<dbReference type="SUPFAM" id="SSF103190">
    <property type="entry name" value="Sensory domain-like"/>
    <property type="match status" value="1"/>
</dbReference>
<sequence length="447" mass="49724">MDNDHYETISIEDMLMLSAEMERLGRGEIMEAVKAELLSPPARELGLRLEKLRQFMSAFVKELTVTNAQVASAVEQIQDGSVRAEAFADTFSDLKTQSSEVDILLQAMDGRMISAEKVLNEVGQSFQMIERSTGSIKTMVTETSRKLEELGPAILNLTNIIDKIDNIAKRVRLLSFNAAIEAAHATEHGRGFSVVAQEMKILADQSSAGVRSSSQILKMIEGEINKANLWVSQKEKDIQAMLAGIQKETNHNFILLQKLIGSFIIDTRSVREEINDLLKQVTNNFKTWEFANENMLKSSNYLQRISESLNLSLEKIVAPNTGTVNIESQTVKEIIAKLDELSAMDNIMALSPFHHQSLLSEVLERHPSMEAIYSNRADGSFIFSQPPAALANARARLWWQEAIKGCQYRSPVYISAITRHACITIALPILDREGNPCGVLAADLTVD</sequence>
<evidence type="ECO:0000256" key="3">
    <source>
        <dbReference type="PROSITE-ProRule" id="PRU00284"/>
    </source>
</evidence>
<reference evidence="5 6" key="1">
    <citation type="submission" date="2015-03" db="EMBL/GenBank/DDBJ databases">
        <authorList>
            <person name="Murphy D."/>
        </authorList>
    </citation>
    <scope>NUCLEOTIDE SEQUENCE [LARGE SCALE GENOMIC DNA]</scope>
    <source>
        <strain evidence="5 6">OL-4</strain>
    </source>
</reference>
<dbReference type="Proteomes" id="UP000045545">
    <property type="component" value="Unassembled WGS sequence"/>
</dbReference>
<dbReference type="PANTHER" id="PTHR32089:SF112">
    <property type="entry name" value="LYSOZYME-LIKE PROTEIN-RELATED"/>
    <property type="match status" value="1"/>
</dbReference>
<comment type="similarity">
    <text evidence="2">Belongs to the methyl-accepting chemotaxis (MCP) protein family.</text>
</comment>
<dbReference type="PROSITE" id="PS50111">
    <property type="entry name" value="CHEMOTAXIS_TRANSDUC_2"/>
    <property type="match status" value="1"/>
</dbReference>
<dbReference type="STRING" id="690567.2636"/>
<evidence type="ECO:0000259" key="4">
    <source>
        <dbReference type="PROSITE" id="PS50111"/>
    </source>
</evidence>
<proteinExistence type="inferred from homology"/>
<dbReference type="SMART" id="SM00283">
    <property type="entry name" value="MA"/>
    <property type="match status" value="1"/>
</dbReference>
<dbReference type="EMBL" id="CGIH01000048">
    <property type="protein sequence ID" value="CFY04439.1"/>
    <property type="molecule type" value="Genomic_DNA"/>
</dbReference>
<dbReference type="GO" id="GO:0007165">
    <property type="term" value="P:signal transduction"/>
    <property type="evidence" value="ECO:0007669"/>
    <property type="project" value="UniProtKB-KW"/>
</dbReference>
<dbReference type="Gene3D" id="1.10.287.950">
    <property type="entry name" value="Methyl-accepting chemotaxis protein"/>
    <property type="match status" value="1"/>
</dbReference>
<evidence type="ECO:0000256" key="2">
    <source>
        <dbReference type="ARBA" id="ARBA00029447"/>
    </source>
</evidence>
<gene>
    <name evidence="5" type="ORF">2636</name>
</gene>
<evidence type="ECO:0000313" key="5">
    <source>
        <dbReference type="EMBL" id="CFY04439.1"/>
    </source>
</evidence>
<keyword evidence="6" id="KW-1185">Reference proteome</keyword>